<proteinExistence type="predicted"/>
<dbReference type="RefSeq" id="WP_184701842.1">
    <property type="nucleotide sequence ID" value="NZ_JACHBG010000001.1"/>
</dbReference>
<protein>
    <submittedName>
        <fullName evidence="1">Uncharacterized protein</fullName>
    </submittedName>
</protein>
<gene>
    <name evidence="1" type="ORF">GGD46_000701</name>
</gene>
<comment type="caution">
    <text evidence="1">The sequence shown here is derived from an EMBL/GenBank/DDBJ whole genome shotgun (WGS) entry which is preliminary data.</text>
</comment>
<dbReference type="AlphaFoldDB" id="A0A7X0MC08"/>
<name>A0A7X0MC08_9HYPH</name>
<organism evidence="1 2">
    <name type="scientific">Rhizobium lusitanum</name>
    <dbReference type="NCBI Taxonomy" id="293958"/>
    <lineage>
        <taxon>Bacteria</taxon>
        <taxon>Pseudomonadati</taxon>
        <taxon>Pseudomonadota</taxon>
        <taxon>Alphaproteobacteria</taxon>
        <taxon>Hyphomicrobiales</taxon>
        <taxon>Rhizobiaceae</taxon>
        <taxon>Rhizobium/Agrobacterium group</taxon>
        <taxon>Rhizobium</taxon>
    </lineage>
</organism>
<accession>A0A7X0MC08</accession>
<evidence type="ECO:0000313" key="1">
    <source>
        <dbReference type="EMBL" id="MBB6483458.1"/>
    </source>
</evidence>
<evidence type="ECO:0000313" key="2">
    <source>
        <dbReference type="Proteomes" id="UP000565576"/>
    </source>
</evidence>
<sequence length="105" mass="11268">MSMPISLPAPTAQEIAATDCCCMLSSQTAIDLPRIRDSQELLCPQRLDIGSVSCLNMPGVERIILGDMSDLMKADPSPEFGRAAPFDVSNLDRLACHALQGSIYA</sequence>
<dbReference type="EMBL" id="JACHBG010000001">
    <property type="protein sequence ID" value="MBB6483458.1"/>
    <property type="molecule type" value="Genomic_DNA"/>
</dbReference>
<dbReference type="Proteomes" id="UP000565576">
    <property type="component" value="Unassembled WGS sequence"/>
</dbReference>
<reference evidence="1 2" key="1">
    <citation type="submission" date="2020-08" db="EMBL/GenBank/DDBJ databases">
        <title>Genomic Encyclopedia of Type Strains, Phase IV (KMG-V): Genome sequencing to study the core and pangenomes of soil and plant-associated prokaryotes.</title>
        <authorList>
            <person name="Whitman W."/>
        </authorList>
    </citation>
    <scope>NUCLEOTIDE SEQUENCE [LARGE SCALE GENOMIC DNA]</scope>
    <source>
        <strain evidence="1 2">SEMIA 4060</strain>
    </source>
</reference>